<comment type="caution">
    <text evidence="2">The sequence shown here is derived from an EMBL/GenBank/DDBJ whole genome shotgun (WGS) entry which is preliminary data.</text>
</comment>
<proteinExistence type="predicted"/>
<protein>
    <recommendedName>
        <fullName evidence="4">Telomere-associated protein Rif1 N-terminal domain-containing protein</fullName>
    </recommendedName>
</protein>
<dbReference type="InterPro" id="IPR016024">
    <property type="entry name" value="ARM-type_fold"/>
</dbReference>
<feature type="region of interest" description="Disordered" evidence="1">
    <location>
        <begin position="1"/>
        <end position="53"/>
    </location>
</feature>
<feature type="compositionally biased region" description="Polar residues" evidence="1">
    <location>
        <begin position="19"/>
        <end position="35"/>
    </location>
</feature>
<dbReference type="EMBL" id="JBAHYK010000015">
    <property type="protein sequence ID" value="KAL0581176.1"/>
    <property type="molecule type" value="Genomic_DNA"/>
</dbReference>
<organism evidence="2 3">
    <name type="scientific">Marasmius crinis-equi</name>
    <dbReference type="NCBI Taxonomy" id="585013"/>
    <lineage>
        <taxon>Eukaryota</taxon>
        <taxon>Fungi</taxon>
        <taxon>Dikarya</taxon>
        <taxon>Basidiomycota</taxon>
        <taxon>Agaricomycotina</taxon>
        <taxon>Agaricomycetes</taxon>
        <taxon>Agaricomycetidae</taxon>
        <taxon>Agaricales</taxon>
        <taxon>Marasmiineae</taxon>
        <taxon>Marasmiaceae</taxon>
        <taxon>Marasmius</taxon>
    </lineage>
</organism>
<gene>
    <name evidence="2" type="ORF">V5O48_000866</name>
</gene>
<reference evidence="2 3" key="1">
    <citation type="submission" date="2024-02" db="EMBL/GenBank/DDBJ databases">
        <title>A draft genome for the cacao thread blight pathogen Marasmius crinis-equi.</title>
        <authorList>
            <person name="Cohen S.P."/>
            <person name="Baruah I.K."/>
            <person name="Amoako-Attah I."/>
            <person name="Bukari Y."/>
            <person name="Meinhardt L.W."/>
            <person name="Bailey B.A."/>
        </authorList>
    </citation>
    <scope>NUCLEOTIDE SEQUENCE [LARGE SCALE GENOMIC DNA]</scope>
    <source>
        <strain evidence="2 3">GH-76</strain>
    </source>
</reference>
<accession>A0ABR3G023</accession>
<evidence type="ECO:0008006" key="4">
    <source>
        <dbReference type="Google" id="ProtNLM"/>
    </source>
</evidence>
<evidence type="ECO:0000313" key="3">
    <source>
        <dbReference type="Proteomes" id="UP001465976"/>
    </source>
</evidence>
<evidence type="ECO:0000313" key="2">
    <source>
        <dbReference type="EMBL" id="KAL0581176.1"/>
    </source>
</evidence>
<feature type="region of interest" description="Disordered" evidence="1">
    <location>
        <begin position="1294"/>
        <end position="1425"/>
    </location>
</feature>
<evidence type="ECO:0000256" key="1">
    <source>
        <dbReference type="SAM" id="MobiDB-lite"/>
    </source>
</evidence>
<feature type="region of interest" description="Disordered" evidence="1">
    <location>
        <begin position="1103"/>
        <end position="1171"/>
    </location>
</feature>
<feature type="region of interest" description="Disordered" evidence="1">
    <location>
        <begin position="71"/>
        <end position="94"/>
    </location>
</feature>
<sequence>MSLPTPPRTSHREEKENRTQTGSRVVWSQHNQYHLLSSPPKGPTACSAAKEPPAKSILKKSSYPLFPLENECEQREATPEPSNPLGDPTYLNTPVSNIISSDPQQKLSDLIEAYSVLAARIRPYVHEKTDTSCGIFVPLKKNRERVLKSIVRDLGRALVNPVAEGERESSRTAVLLPSPTSSPRKKRGMTAEQAKFARDLCTLSHSVLKLLGLVLTLPALYKVFTDEDLRKIFTAVLAIPLAEELPTPNARKTCALAICLIQAQRLPRSVLVPARDRIAYALRRGIDGELGKEGKKGSASDGLKAVHDLTVYQPSTFIPAFTPVVESVLKNLLAPSLALRVQACHALGGLAIGCAGIPPTTHHVRISSLVASFLLTVPARASPSKSSPSKSSLAESPICRTLRTTLNNEEPTHVAHGPVWALSVLASFAILLGPALFKDQRLSRSISSLMSLTLRHKKSSVRCLTCIVWRTMTWAYFQPAFPGEQDLEGDEDNRSSPETDRAVATNWRILQVVLSMGAGTSLVAACIDANSEADGDGLRRVIQTLEVMMRKSNDTLKDAMQVITQLLCLSDSKSDWDLNALLPHDVFSGVPGLLTCEFSQLQTVVKQLRAGATKPEDVRSLTREELSMDGIMDEFFQLWQRAAYLHDLFEEDLHLVKEGWSTLLTAAMVVYEDGTERGSDIVAEKVTHALQTLLSGDIEFGSPDSAADPSAPTSKLDPQSAFSRKLNLLRELWRTARNTLPYENLDYHADSLLQHLIKYEEEMNMHGECSRGEWASFCVELALTCGGVEAFWNHKATLNWEWTSETSSRVWASFVTQVRQDPRGGWEDAWLLLGVPFRAHHAWDLSDDDLGVWERLLNFALEKAGDSGLDELTALNKIAEDLHQPTFASCAHVAELLLQKCRLSEDEDLPHVLIEFVTDTLRSRYPPKPEEMTSSLWLIRALGTMVENCPKKLTRPLLETIHEGITVWFSDDREAMTMLDYSDVVTLYEAVMNVLRNIPESLETFEALFPLLEAVFLGRSDKPSAFLDAFESFWAESSYPRIVPSSEWPATIQEHFGIDTGSDCVSSPGLPPSSPPSYDDDMDVETTPAADILSLLPPAAILSTPPAKRSRTSTSTPCGPCKTPTFSNYSPMSTPPTPSVSSKPTTPRDPLSLIRSPLPFTSPVNKRRRMENKENELPVVLSALSSPARPVFASPSRKRRLSRSDDDEGRALKRARVDLATLASLPKFQVTEDKDDSCEDENAVEKMLLSQDETPSPAEDVFGVPLQPTNKRKRKAMVLESVEVPTLREIERRAEASRKFKVATPRAQVTVPRTPRREKDIARFSSPEIPELLDLNSDDSIMQSSPVKTPSQLSSDDDPHLGQVTPHHLISPALRRTRQTYDDDPPSDDSVISGSPSKGVVMRRMQRLESAPRPQQSSKPLIRIA</sequence>
<keyword evidence="3" id="KW-1185">Reference proteome</keyword>
<dbReference type="SUPFAM" id="SSF48371">
    <property type="entry name" value="ARM repeat"/>
    <property type="match status" value="1"/>
</dbReference>
<feature type="region of interest" description="Disordered" evidence="1">
    <location>
        <begin position="1184"/>
        <end position="1211"/>
    </location>
</feature>
<dbReference type="Proteomes" id="UP001465976">
    <property type="component" value="Unassembled WGS sequence"/>
</dbReference>
<feature type="compositionally biased region" description="Polar residues" evidence="1">
    <location>
        <begin position="1338"/>
        <end position="1354"/>
    </location>
</feature>
<feature type="compositionally biased region" description="Low complexity" evidence="1">
    <location>
        <begin position="1388"/>
        <end position="1397"/>
    </location>
</feature>
<name>A0ABR3G023_9AGAR</name>